<sequence>MLLEGPIFSTVFRLSWPNVIIQVAQASTGLIETWYLSRLGTDVLAAMAIVFPVLMLMHTLSGGAFGGGISSAISRAIGANRTEEAHALVLHAVVLCGTLGVASAAVILLFGSDIYRVLGGQGASLKAALTYSNIVFAGMPLLWLMNGLASVIRGTGNLMIPAIGICGGVVILIPLSPMLIFGTGPFPAIGVAGGGVALLVYYFCSTLFFGGYILSGRNAARFKWVPLHRNIFTQIMRVGTLAALSSVVTNATIASATALIGHRFGPAEVAGFGTGARLEYLLVPLVFGVGGTLVSMVGMNTGAGHRHRARVIAFTGAGICFLMAEIMGLTAALAPGLWLHIFSSGPEMIAAGSTYLRIVGPFYGLYGFGFALYFANQGAGTLFWPVIGGIARFLLVAAGGWFILPLVGSVAWLYALIAAGLLLYCLILTGCTLRAGWGKETLPSKQV</sequence>
<dbReference type="AlphaFoldDB" id="A0A2N5E5P4"/>
<dbReference type="GO" id="GO:0015297">
    <property type="term" value="F:antiporter activity"/>
    <property type="evidence" value="ECO:0007669"/>
    <property type="project" value="InterPro"/>
</dbReference>
<feature type="transmembrane region" description="Helical" evidence="7">
    <location>
        <begin position="158"/>
        <end position="180"/>
    </location>
</feature>
<keyword evidence="3" id="KW-1003">Cell membrane</keyword>
<feature type="transmembrane region" description="Helical" evidence="7">
    <location>
        <begin position="131"/>
        <end position="151"/>
    </location>
</feature>
<organism evidence="8 9">
    <name type="scientific">Chimaeribacter coloradensis</name>
    <dbReference type="NCBI Taxonomy" id="2060068"/>
    <lineage>
        <taxon>Bacteria</taxon>
        <taxon>Pseudomonadati</taxon>
        <taxon>Pseudomonadota</taxon>
        <taxon>Gammaproteobacteria</taxon>
        <taxon>Enterobacterales</taxon>
        <taxon>Yersiniaceae</taxon>
        <taxon>Chimaeribacter</taxon>
    </lineage>
</organism>
<evidence type="ECO:0000256" key="4">
    <source>
        <dbReference type="ARBA" id="ARBA00022692"/>
    </source>
</evidence>
<dbReference type="InterPro" id="IPR048279">
    <property type="entry name" value="MdtK-like"/>
</dbReference>
<dbReference type="Pfam" id="PF01554">
    <property type="entry name" value="MatE"/>
    <property type="match status" value="2"/>
</dbReference>
<feature type="transmembrane region" description="Helical" evidence="7">
    <location>
        <begin position="280"/>
        <end position="299"/>
    </location>
</feature>
<feature type="transmembrane region" description="Helical" evidence="7">
    <location>
        <begin position="311"/>
        <end position="334"/>
    </location>
</feature>
<feature type="transmembrane region" description="Helical" evidence="7">
    <location>
        <begin position="382"/>
        <end position="404"/>
    </location>
</feature>
<keyword evidence="2" id="KW-0813">Transport</keyword>
<dbReference type="PANTHER" id="PTHR43549:SF3">
    <property type="entry name" value="MULTIDRUG RESISTANCE PROTEIN YPNP-RELATED"/>
    <property type="match status" value="1"/>
</dbReference>
<keyword evidence="5 7" id="KW-1133">Transmembrane helix</keyword>
<feature type="transmembrane region" description="Helical" evidence="7">
    <location>
        <begin position="186"/>
        <end position="214"/>
    </location>
</feature>
<gene>
    <name evidence="8" type="ORF">CYR32_09005</name>
</gene>
<accession>A0A2N5E5P4</accession>
<feature type="transmembrane region" description="Helical" evidence="7">
    <location>
        <begin position="354"/>
        <end position="375"/>
    </location>
</feature>
<dbReference type="OrthoDB" id="9806302at2"/>
<dbReference type="InterPro" id="IPR052031">
    <property type="entry name" value="Membrane_Transporter-Flippase"/>
</dbReference>
<feature type="transmembrane region" description="Helical" evidence="7">
    <location>
        <begin position="43"/>
        <end position="67"/>
    </location>
</feature>
<dbReference type="InterPro" id="IPR002528">
    <property type="entry name" value="MATE_fam"/>
</dbReference>
<feature type="transmembrane region" description="Helical" evidence="7">
    <location>
        <begin position="410"/>
        <end position="433"/>
    </location>
</feature>
<evidence type="ECO:0000256" key="7">
    <source>
        <dbReference type="SAM" id="Phobius"/>
    </source>
</evidence>
<reference evidence="8 9" key="1">
    <citation type="submission" date="2017-12" db="EMBL/GenBank/DDBJ databases">
        <title>Characterization of six clinical isolates of Enterochimera gen. nov., a novel genus of the Yersiniaciae family and the three species Enterochimera arupensis sp. nov., Enterochimera coloradensis sp. nov, and Enterochimera californica sp. nov.</title>
        <authorList>
            <person name="Rossi A."/>
            <person name="Fisher M."/>
        </authorList>
    </citation>
    <scope>NUCLEOTIDE SEQUENCE [LARGE SCALE GENOMIC DNA]</scope>
    <source>
        <strain evidence="9">2016-Iso4</strain>
    </source>
</reference>
<evidence type="ECO:0000256" key="3">
    <source>
        <dbReference type="ARBA" id="ARBA00022475"/>
    </source>
</evidence>
<feature type="transmembrane region" description="Helical" evidence="7">
    <location>
        <begin position="88"/>
        <end position="111"/>
    </location>
</feature>
<keyword evidence="4 7" id="KW-0812">Transmembrane</keyword>
<evidence type="ECO:0000256" key="2">
    <source>
        <dbReference type="ARBA" id="ARBA00022448"/>
    </source>
</evidence>
<proteinExistence type="predicted"/>
<dbReference type="PANTHER" id="PTHR43549">
    <property type="entry name" value="MULTIDRUG RESISTANCE PROTEIN YPNP-RELATED"/>
    <property type="match status" value="1"/>
</dbReference>
<evidence type="ECO:0000256" key="6">
    <source>
        <dbReference type="ARBA" id="ARBA00023136"/>
    </source>
</evidence>
<comment type="caution">
    <text evidence="8">The sequence shown here is derived from an EMBL/GenBank/DDBJ whole genome shotgun (WGS) entry which is preliminary data.</text>
</comment>
<dbReference type="EMBL" id="PJZH01000006">
    <property type="protein sequence ID" value="PLR36484.1"/>
    <property type="molecule type" value="Genomic_DNA"/>
</dbReference>
<name>A0A2N5E5P4_9GAMM</name>
<evidence type="ECO:0000256" key="5">
    <source>
        <dbReference type="ARBA" id="ARBA00022989"/>
    </source>
</evidence>
<evidence type="ECO:0000313" key="8">
    <source>
        <dbReference type="EMBL" id="PLR36484.1"/>
    </source>
</evidence>
<dbReference type="Proteomes" id="UP000234503">
    <property type="component" value="Unassembled WGS sequence"/>
</dbReference>
<comment type="subcellular location">
    <subcellularLocation>
        <location evidence="1">Cell inner membrane</location>
        <topology evidence="1">Multi-pass membrane protein</topology>
    </subcellularLocation>
</comment>
<evidence type="ECO:0000256" key="1">
    <source>
        <dbReference type="ARBA" id="ARBA00004429"/>
    </source>
</evidence>
<keyword evidence="6 7" id="KW-0472">Membrane</keyword>
<protein>
    <submittedName>
        <fullName evidence="8">MATE family efflux transporter</fullName>
    </submittedName>
</protein>
<dbReference type="GO" id="GO:0042910">
    <property type="term" value="F:xenobiotic transmembrane transporter activity"/>
    <property type="evidence" value="ECO:0007669"/>
    <property type="project" value="InterPro"/>
</dbReference>
<feature type="transmembrane region" description="Helical" evidence="7">
    <location>
        <begin position="235"/>
        <end position="260"/>
    </location>
</feature>
<evidence type="ECO:0000313" key="9">
    <source>
        <dbReference type="Proteomes" id="UP000234503"/>
    </source>
</evidence>
<dbReference type="PIRSF" id="PIRSF006603">
    <property type="entry name" value="DinF"/>
    <property type="match status" value="1"/>
</dbReference>
<dbReference type="GO" id="GO:0005886">
    <property type="term" value="C:plasma membrane"/>
    <property type="evidence" value="ECO:0007669"/>
    <property type="project" value="UniProtKB-SubCell"/>
</dbReference>
<keyword evidence="9" id="KW-1185">Reference proteome</keyword>